<protein>
    <submittedName>
        <fullName evidence="3">Putative secreted protein</fullName>
    </submittedName>
</protein>
<reference evidence="3" key="1">
    <citation type="submission" date="2018-01" db="EMBL/GenBank/DDBJ databases">
        <title>An insight into the sialome of Amazonian anophelines.</title>
        <authorList>
            <person name="Ribeiro J.M."/>
            <person name="Scarpassa V."/>
            <person name="Calvo E."/>
        </authorList>
    </citation>
    <scope>NUCLEOTIDE SEQUENCE</scope>
    <source>
        <tissue evidence="3">Salivary glands</tissue>
    </source>
</reference>
<evidence type="ECO:0000313" key="3">
    <source>
        <dbReference type="EMBL" id="MBW61531.1"/>
    </source>
</evidence>
<feature type="chain" id="PRO_5014986259" evidence="2">
    <location>
        <begin position="19"/>
        <end position="106"/>
    </location>
</feature>
<organism evidence="3">
    <name type="scientific">Anopheles marajoara</name>
    <dbReference type="NCBI Taxonomy" id="58244"/>
    <lineage>
        <taxon>Eukaryota</taxon>
        <taxon>Metazoa</taxon>
        <taxon>Ecdysozoa</taxon>
        <taxon>Arthropoda</taxon>
        <taxon>Hexapoda</taxon>
        <taxon>Insecta</taxon>
        <taxon>Pterygota</taxon>
        <taxon>Neoptera</taxon>
        <taxon>Endopterygota</taxon>
        <taxon>Diptera</taxon>
        <taxon>Nematocera</taxon>
        <taxon>Culicoidea</taxon>
        <taxon>Culicidae</taxon>
        <taxon>Anophelinae</taxon>
        <taxon>Anopheles</taxon>
    </lineage>
</organism>
<keyword evidence="2" id="KW-0732">Signal</keyword>
<accession>A0A2M4C8R8</accession>
<evidence type="ECO:0000256" key="1">
    <source>
        <dbReference type="SAM" id="MobiDB-lite"/>
    </source>
</evidence>
<proteinExistence type="predicted"/>
<name>A0A2M4C8R8_9DIPT</name>
<feature type="region of interest" description="Disordered" evidence="1">
    <location>
        <begin position="23"/>
        <end position="45"/>
    </location>
</feature>
<feature type="compositionally biased region" description="Basic and acidic residues" evidence="1">
    <location>
        <begin position="36"/>
        <end position="45"/>
    </location>
</feature>
<evidence type="ECO:0000256" key="2">
    <source>
        <dbReference type="SAM" id="SignalP"/>
    </source>
</evidence>
<sequence>MVRVHWLVVFSCSTAANGDLCAPTPRTGPSPTTRPPADRWATREADSGTGWIASRTTNRGCCTKSLGVTVRKRHCSTVPGVRDRSVRVFVIIIATSGCSVYRSSTT</sequence>
<dbReference type="AlphaFoldDB" id="A0A2M4C8R8"/>
<feature type="signal peptide" evidence="2">
    <location>
        <begin position="1"/>
        <end position="18"/>
    </location>
</feature>
<dbReference type="EMBL" id="GGFJ01012390">
    <property type="protein sequence ID" value="MBW61531.1"/>
    <property type="molecule type" value="Transcribed_RNA"/>
</dbReference>